<dbReference type="InterPro" id="IPR000073">
    <property type="entry name" value="AB_hydrolase_1"/>
</dbReference>
<keyword evidence="1" id="KW-0378">Hydrolase</keyword>
<keyword evidence="2" id="KW-1185">Reference proteome</keyword>
<comment type="caution">
    <text evidence="1">The sequence shown here is derived from an EMBL/GenBank/DDBJ whole genome shotgun (WGS) entry which is preliminary data.</text>
</comment>
<dbReference type="Pfam" id="PF03096">
    <property type="entry name" value="Ndr"/>
    <property type="match status" value="1"/>
</dbReference>
<organism evidence="1 2">
    <name type="scientific">Oceanobacillus kimchii</name>
    <dbReference type="NCBI Taxonomy" id="746691"/>
    <lineage>
        <taxon>Bacteria</taxon>
        <taxon>Bacillati</taxon>
        <taxon>Bacillota</taxon>
        <taxon>Bacilli</taxon>
        <taxon>Bacillales</taxon>
        <taxon>Bacillaceae</taxon>
        <taxon>Oceanobacillus</taxon>
    </lineage>
</organism>
<sequence>MEKASYLKQNNKIPLLLLPGTLCNEKLWEHQIAYLADIAAIQVGDLTQDNTIEDMASSVLDKAPETFALAGLSLGGIVAIEIMRQAPERVTQLALLDTNPRSPTCAQIEAWNKFIQMSKEGKFTSITKDYLMPGLIRQSSQNSSLSQTIIDMAEEVGPEAMERQMTALMHRLDAFKILPSIKCPVSVMVGLEDSVCPVEMSNELVREIPNSQLTIVKDAGHLSSLDNPMEVSRKLKEWLQQNSLKGA</sequence>
<dbReference type="EMBL" id="BSKO01000001">
    <property type="protein sequence ID" value="GLO67552.1"/>
    <property type="molecule type" value="Genomic_DNA"/>
</dbReference>
<evidence type="ECO:0000313" key="2">
    <source>
        <dbReference type="Proteomes" id="UP001275436"/>
    </source>
</evidence>
<dbReference type="PANTHER" id="PTHR43433">
    <property type="entry name" value="HYDROLASE, ALPHA/BETA FOLD FAMILY PROTEIN"/>
    <property type="match status" value="1"/>
</dbReference>
<dbReference type="InterPro" id="IPR004142">
    <property type="entry name" value="NDRG"/>
</dbReference>
<dbReference type="SUPFAM" id="SSF53474">
    <property type="entry name" value="alpha/beta-Hydrolases"/>
    <property type="match status" value="1"/>
</dbReference>
<dbReference type="Gene3D" id="3.40.50.1820">
    <property type="entry name" value="alpha/beta hydrolase"/>
    <property type="match status" value="1"/>
</dbReference>
<evidence type="ECO:0000313" key="1">
    <source>
        <dbReference type="EMBL" id="GLO67552.1"/>
    </source>
</evidence>
<dbReference type="Proteomes" id="UP001275436">
    <property type="component" value="Unassembled WGS sequence"/>
</dbReference>
<dbReference type="PRINTS" id="PR00111">
    <property type="entry name" value="ABHYDROLASE"/>
</dbReference>
<name>A0ABQ5TN86_9BACI</name>
<proteinExistence type="predicted"/>
<accession>A0ABQ5TN86</accession>
<reference evidence="1 2" key="1">
    <citation type="submission" date="2023-02" db="EMBL/GenBank/DDBJ databases">
        <title>Oceanobacillus kimchii IFOP_LL358 isolated form Alexandrium catenella lab strain.</title>
        <authorList>
            <person name="Gajardo G."/>
            <person name="Ueki S."/>
            <person name="Maruyama F."/>
        </authorList>
    </citation>
    <scope>NUCLEOTIDE SEQUENCE [LARGE SCALE GENOMIC DNA]</scope>
    <source>
        <strain evidence="1 2">IFOP_LL358</strain>
    </source>
</reference>
<dbReference type="GO" id="GO:0016787">
    <property type="term" value="F:hydrolase activity"/>
    <property type="evidence" value="ECO:0007669"/>
    <property type="project" value="UniProtKB-KW"/>
</dbReference>
<dbReference type="PANTHER" id="PTHR43433:SF4">
    <property type="entry name" value="NON-HEME CHLOROPEROXIDASE-RELATED"/>
    <property type="match status" value="1"/>
</dbReference>
<dbReference type="InterPro" id="IPR029058">
    <property type="entry name" value="AB_hydrolase_fold"/>
</dbReference>
<dbReference type="InterPro" id="IPR050471">
    <property type="entry name" value="AB_hydrolase"/>
</dbReference>
<protein>
    <submittedName>
        <fullName evidence="1">Hydrolase</fullName>
    </submittedName>
</protein>
<dbReference type="RefSeq" id="WP_317958306.1">
    <property type="nucleotide sequence ID" value="NZ_BSKO01000001.1"/>
</dbReference>
<gene>
    <name evidence="1" type="ORF">MACH08_33360</name>
</gene>